<dbReference type="SUPFAM" id="SSF56796">
    <property type="entry name" value="Dehydroquinate synthase-like"/>
    <property type="match status" value="1"/>
</dbReference>
<evidence type="ECO:0000313" key="6">
    <source>
        <dbReference type="EMBL" id="OAT48012.1"/>
    </source>
</evidence>
<evidence type="ECO:0000259" key="4">
    <source>
        <dbReference type="Pfam" id="PF00465"/>
    </source>
</evidence>
<feature type="domain" description="Alcohol dehydrogenase iron-type/glycerol dehydrogenase GldA" evidence="4">
    <location>
        <begin position="9"/>
        <end position="175"/>
    </location>
</feature>
<dbReference type="EC" id="1.1.-.-" evidence="6"/>
<feature type="domain" description="Fe-containing alcohol dehydrogenase-like C-terminal" evidence="5">
    <location>
        <begin position="189"/>
        <end position="357"/>
    </location>
</feature>
<dbReference type="PATRIC" id="fig|1354272.4.peg.3519"/>
<organism evidence="6 7">
    <name type="scientific">Providencia heimbachae ATCC 35613</name>
    <dbReference type="NCBI Taxonomy" id="1354272"/>
    <lineage>
        <taxon>Bacteria</taxon>
        <taxon>Pseudomonadati</taxon>
        <taxon>Pseudomonadota</taxon>
        <taxon>Gammaproteobacteria</taxon>
        <taxon>Enterobacterales</taxon>
        <taxon>Morganellaceae</taxon>
        <taxon>Providencia</taxon>
    </lineage>
</organism>
<comment type="caution">
    <text evidence="6">The sequence shown here is derived from an EMBL/GenBank/DDBJ whole genome shotgun (WGS) entry which is preliminary data.</text>
</comment>
<dbReference type="GO" id="GO:0046872">
    <property type="term" value="F:metal ion binding"/>
    <property type="evidence" value="ECO:0007669"/>
    <property type="project" value="InterPro"/>
</dbReference>
<dbReference type="CDD" id="cd08187">
    <property type="entry name" value="BDH"/>
    <property type="match status" value="1"/>
</dbReference>
<reference evidence="6 7" key="1">
    <citation type="submission" date="2016-04" db="EMBL/GenBank/DDBJ databases">
        <title>ATOL: Assembling a taxonomically balanced genome-scale reconstruction of the evolutionary history of the Enterobacteriaceae.</title>
        <authorList>
            <person name="Plunkett G.III."/>
            <person name="Neeno-Eckwall E.C."/>
            <person name="Glasner J.D."/>
            <person name="Perna N.T."/>
        </authorList>
    </citation>
    <scope>NUCLEOTIDE SEQUENCE [LARGE SCALE GENOMIC DNA]</scope>
    <source>
        <strain evidence="6 7">ATCC 35613</strain>
    </source>
</reference>
<evidence type="ECO:0000259" key="5">
    <source>
        <dbReference type="Pfam" id="PF25137"/>
    </source>
</evidence>
<dbReference type="RefSeq" id="WP_068445489.1">
    <property type="nucleotide sequence ID" value="NZ_LXEW01000048.1"/>
</dbReference>
<dbReference type="Gene3D" id="3.40.50.1970">
    <property type="match status" value="1"/>
</dbReference>
<dbReference type="EC" id="1.-.-.-" evidence="6"/>
<accession>A0A1B7JJI0</accession>
<evidence type="ECO:0000313" key="7">
    <source>
        <dbReference type="Proteomes" id="UP000078224"/>
    </source>
</evidence>
<dbReference type="PROSITE" id="PS00060">
    <property type="entry name" value="ADH_IRON_2"/>
    <property type="match status" value="1"/>
</dbReference>
<proteinExistence type="inferred from homology"/>
<dbReference type="GO" id="GO:0008106">
    <property type="term" value="F:alcohol dehydrogenase (NADP+) activity"/>
    <property type="evidence" value="ECO:0007669"/>
    <property type="project" value="TreeGrafter"/>
</dbReference>
<dbReference type="Gene3D" id="1.20.1090.10">
    <property type="entry name" value="Dehydroquinate synthase-like - alpha domain"/>
    <property type="match status" value="1"/>
</dbReference>
<dbReference type="GO" id="GO:1990002">
    <property type="term" value="F:methylglyoxal reductase (NADPH) (acetol producing) activity"/>
    <property type="evidence" value="ECO:0007669"/>
    <property type="project" value="TreeGrafter"/>
</dbReference>
<keyword evidence="7" id="KW-1185">Reference proteome</keyword>
<name>A0A1B7JJI0_9GAMM</name>
<dbReference type="FunFam" id="3.40.50.1970:FF:000003">
    <property type="entry name" value="Alcohol dehydrogenase, iron-containing"/>
    <property type="match status" value="1"/>
</dbReference>
<keyword evidence="3 6" id="KW-0560">Oxidoreductase</keyword>
<dbReference type="InterPro" id="IPR056798">
    <property type="entry name" value="ADH_Fe_C"/>
</dbReference>
<dbReference type="InterPro" id="IPR001670">
    <property type="entry name" value="ADH_Fe/GldA"/>
</dbReference>
<comment type="cofactor">
    <cofactor evidence="1">
        <name>Fe cation</name>
        <dbReference type="ChEBI" id="CHEBI:24875"/>
    </cofactor>
</comment>
<dbReference type="AlphaFoldDB" id="A0A1B7JJI0"/>
<dbReference type="Pfam" id="PF25137">
    <property type="entry name" value="ADH_Fe_C"/>
    <property type="match status" value="1"/>
</dbReference>
<dbReference type="PANTHER" id="PTHR43633">
    <property type="entry name" value="ALCOHOL DEHYDROGENASE YQHD"/>
    <property type="match status" value="1"/>
</dbReference>
<dbReference type="OrthoDB" id="9815791at2"/>
<gene>
    <name evidence="6" type="ORF">M998_3438</name>
</gene>
<sequence length="385" mass="42795">MNNFEFYNPTRIIFGENKISELSKLVPENAKVLILFGGESARKTGTLNEVEKALGSHQFDLFGGIEANPRYETLIKAVDKIEKEGFNYLLAVGGGSVIDGVKFVSAAVNYAGDKWEIIMSNGSVIKSALPFGTVLTLPATGSEMNKGAVITRENLKSKLAFMSDHIYPQFSILDPAKTYTLPARQISNGVIDSFVHVIEQYLTYPVNAYVQDAFAEGLLKTLIEIGPKALKNPHNYDIRANLMWIATLSLNGLIGVGVPQDWSTHMLGHEITALYGIDHAQTLAIILPAMLTEKLPQKQEKLVQYAEKVWGITSGTTQEKAIKAIDYTRDFFETMQIATRLRDYELTQDVIEPLVKNLEAHNMIRLGEHEDITLDVSRRVYANAL</sequence>
<dbReference type="Pfam" id="PF00465">
    <property type="entry name" value="Fe-ADH"/>
    <property type="match status" value="1"/>
</dbReference>
<protein>
    <submittedName>
        <fullName evidence="6">Putative oxidoreductase</fullName>
        <ecNumber evidence="6">1.-.-.-</ecNumber>
        <ecNumber evidence="6">1.1.-.-</ecNumber>
    </submittedName>
</protein>
<dbReference type="GO" id="GO:1990362">
    <property type="term" value="F:butanol dehydrogenase (NAD+) activity"/>
    <property type="evidence" value="ECO:0007669"/>
    <property type="project" value="InterPro"/>
</dbReference>
<dbReference type="PANTHER" id="PTHR43633:SF1">
    <property type="entry name" value="ALCOHOL DEHYDROGENASE YQHD"/>
    <property type="match status" value="1"/>
</dbReference>
<evidence type="ECO:0000256" key="2">
    <source>
        <dbReference type="ARBA" id="ARBA00007358"/>
    </source>
</evidence>
<dbReference type="Proteomes" id="UP000078224">
    <property type="component" value="Unassembled WGS sequence"/>
</dbReference>
<comment type="similarity">
    <text evidence="2">Belongs to the iron-containing alcohol dehydrogenase family.</text>
</comment>
<dbReference type="EMBL" id="LXEW01000048">
    <property type="protein sequence ID" value="OAT48012.1"/>
    <property type="molecule type" value="Genomic_DNA"/>
</dbReference>
<dbReference type="InterPro" id="IPR044731">
    <property type="entry name" value="BDH-like"/>
</dbReference>
<evidence type="ECO:0000256" key="1">
    <source>
        <dbReference type="ARBA" id="ARBA00001962"/>
    </source>
</evidence>
<evidence type="ECO:0000256" key="3">
    <source>
        <dbReference type="ARBA" id="ARBA00023002"/>
    </source>
</evidence>
<dbReference type="InterPro" id="IPR018211">
    <property type="entry name" value="ADH_Fe_CS"/>
</dbReference>
<dbReference type="GO" id="GO:0005829">
    <property type="term" value="C:cytosol"/>
    <property type="evidence" value="ECO:0007669"/>
    <property type="project" value="TreeGrafter"/>
</dbReference>